<feature type="domain" description="6-phosphogluconate dehydrogenase NADP-binding" evidence="9">
    <location>
        <begin position="32"/>
        <end position="212"/>
    </location>
</feature>
<sequence length="347" mass="36222">MRTATSALRQARLARPMARRMFSSSPSRLDRYGFIGLGQMGFQMAKNLQSKLTPTDTVRVFDINAAAVQQLKGELASTGAVVESVSTVAEAAKEATVTDFETKDYVVTVLPEPVHVKGVYKEIVAAGLSPATATPSKKPIFVDCSTIDPSTSRTVAATVAEAGGVFVDAPMSGGVVGATAGTLTFMLGCPASAVPAVEPLLMHMGRRVLLCGEQGAGLAAKLANNYLLAINNIGAAEAMNLGVQWGLDPKVLANVINVSTGKCWPSEVNNPVPGVVPTAPANRDYAGGFGIALMKKDLKLAIEAANEAGARLALAESAQNLYETAAQDEACKGRDFSVVYRYLGGKE</sequence>
<dbReference type="NCBIfam" id="TIGR01692">
    <property type="entry name" value="HIBADH"/>
    <property type="match status" value="1"/>
</dbReference>
<dbReference type="InterPro" id="IPR006115">
    <property type="entry name" value="6PGDH_NADP-bd"/>
</dbReference>
<dbReference type="SUPFAM" id="SSF48179">
    <property type="entry name" value="6-phosphogluconate dehydrogenase C-terminal domain-like"/>
    <property type="match status" value="1"/>
</dbReference>
<keyword evidence="4 8" id="KW-0101">Branched-chain amino acid catabolism</keyword>
<keyword evidence="12" id="KW-1185">Reference proteome</keyword>
<evidence type="ECO:0000256" key="4">
    <source>
        <dbReference type="ARBA" id="ARBA00022456"/>
    </source>
</evidence>
<evidence type="ECO:0000259" key="9">
    <source>
        <dbReference type="Pfam" id="PF03446"/>
    </source>
</evidence>
<dbReference type="Proteomes" id="UP001642405">
    <property type="component" value="Unassembled WGS sequence"/>
</dbReference>
<evidence type="ECO:0000256" key="5">
    <source>
        <dbReference type="ARBA" id="ARBA00023002"/>
    </source>
</evidence>
<evidence type="ECO:0000256" key="7">
    <source>
        <dbReference type="ARBA" id="ARBA00049197"/>
    </source>
</evidence>
<dbReference type="PANTHER" id="PTHR22981">
    <property type="entry name" value="3-HYDROXYISOBUTYRATE DEHYDROGENASE-RELATED"/>
    <property type="match status" value="1"/>
</dbReference>
<dbReference type="InterPro" id="IPR029154">
    <property type="entry name" value="HIBADH-like_NADP-bd"/>
</dbReference>
<dbReference type="PROSITE" id="PS00895">
    <property type="entry name" value="3_HYDROXYISOBUT_DH"/>
    <property type="match status" value="1"/>
</dbReference>
<dbReference type="EC" id="1.1.1.31" evidence="3 8"/>
<dbReference type="InterPro" id="IPR013328">
    <property type="entry name" value="6PGD_dom2"/>
</dbReference>
<feature type="domain" description="3-hydroxyisobutyrate dehydrogenase-like NAD-binding" evidence="10">
    <location>
        <begin position="215"/>
        <end position="343"/>
    </location>
</feature>
<dbReference type="Pfam" id="PF03446">
    <property type="entry name" value="NAD_binding_2"/>
    <property type="match status" value="1"/>
</dbReference>
<evidence type="ECO:0000256" key="8">
    <source>
        <dbReference type="RuleBase" id="RU910714"/>
    </source>
</evidence>
<dbReference type="Pfam" id="PF14833">
    <property type="entry name" value="NAD_binding_11"/>
    <property type="match status" value="1"/>
</dbReference>
<evidence type="ECO:0000256" key="1">
    <source>
        <dbReference type="ARBA" id="ARBA00005109"/>
    </source>
</evidence>
<evidence type="ECO:0000256" key="2">
    <source>
        <dbReference type="ARBA" id="ARBA00006013"/>
    </source>
</evidence>
<keyword evidence="6 8" id="KW-0520">NAD</keyword>
<evidence type="ECO:0000259" key="10">
    <source>
        <dbReference type="Pfam" id="PF14833"/>
    </source>
</evidence>
<name>A0ABP0AXH4_9PEZI</name>
<dbReference type="EMBL" id="CAWUHB010000004">
    <property type="protein sequence ID" value="CAK7211977.1"/>
    <property type="molecule type" value="Genomic_DNA"/>
</dbReference>
<comment type="pathway">
    <text evidence="1 8">Amino-acid degradation; L-valine degradation.</text>
</comment>
<evidence type="ECO:0000313" key="12">
    <source>
        <dbReference type="Proteomes" id="UP001642405"/>
    </source>
</evidence>
<comment type="similarity">
    <text evidence="2">Belongs to the HIBADH-related family. 3-hydroxyisobutyrate dehydrogenase subfamily.</text>
</comment>
<dbReference type="InterPro" id="IPR008927">
    <property type="entry name" value="6-PGluconate_DH-like_C_sf"/>
</dbReference>
<dbReference type="PIRSF" id="PIRSF000103">
    <property type="entry name" value="HIBADH"/>
    <property type="match status" value="1"/>
</dbReference>
<dbReference type="InterPro" id="IPR002204">
    <property type="entry name" value="3-OH-isobutyrate_DH-rel_CS"/>
</dbReference>
<evidence type="ECO:0000256" key="6">
    <source>
        <dbReference type="ARBA" id="ARBA00023027"/>
    </source>
</evidence>
<keyword evidence="5 8" id="KW-0560">Oxidoreductase</keyword>
<dbReference type="Gene3D" id="1.10.1040.10">
    <property type="entry name" value="N-(1-d-carboxylethyl)-l-norvaline Dehydrogenase, domain 2"/>
    <property type="match status" value="1"/>
</dbReference>
<reference evidence="11 12" key="1">
    <citation type="submission" date="2024-01" db="EMBL/GenBank/DDBJ databases">
        <authorList>
            <person name="Allen C."/>
            <person name="Tagirdzhanova G."/>
        </authorList>
    </citation>
    <scope>NUCLEOTIDE SEQUENCE [LARGE SCALE GENOMIC DNA]</scope>
</reference>
<accession>A0ABP0AXH4</accession>
<evidence type="ECO:0000313" key="11">
    <source>
        <dbReference type="EMBL" id="CAK7211977.1"/>
    </source>
</evidence>
<organism evidence="11 12">
    <name type="scientific">Sporothrix curviconia</name>
    <dbReference type="NCBI Taxonomy" id="1260050"/>
    <lineage>
        <taxon>Eukaryota</taxon>
        <taxon>Fungi</taxon>
        <taxon>Dikarya</taxon>
        <taxon>Ascomycota</taxon>
        <taxon>Pezizomycotina</taxon>
        <taxon>Sordariomycetes</taxon>
        <taxon>Sordariomycetidae</taxon>
        <taxon>Ophiostomatales</taxon>
        <taxon>Ophiostomataceae</taxon>
        <taxon>Sporothrix</taxon>
    </lineage>
</organism>
<dbReference type="SUPFAM" id="SSF51735">
    <property type="entry name" value="NAD(P)-binding Rossmann-fold domains"/>
    <property type="match status" value="1"/>
</dbReference>
<protein>
    <recommendedName>
        <fullName evidence="3 8">3-hydroxyisobutyrate dehydrogenase</fullName>
        <shortName evidence="8">HIBADH</shortName>
        <ecNumber evidence="3 8">1.1.1.31</ecNumber>
    </recommendedName>
</protein>
<evidence type="ECO:0000256" key="3">
    <source>
        <dbReference type="ARBA" id="ARBA00012991"/>
    </source>
</evidence>
<comment type="caution">
    <text evidence="11">The sequence shown here is derived from an EMBL/GenBank/DDBJ whole genome shotgun (WGS) entry which is preliminary data.</text>
</comment>
<dbReference type="Gene3D" id="3.40.50.720">
    <property type="entry name" value="NAD(P)-binding Rossmann-like Domain"/>
    <property type="match status" value="1"/>
</dbReference>
<dbReference type="PANTHER" id="PTHR22981:SF7">
    <property type="entry name" value="3-HYDROXYISOBUTYRATE DEHYDROGENASE, MITOCHONDRIAL"/>
    <property type="match status" value="1"/>
</dbReference>
<gene>
    <name evidence="11" type="ORF">SCUCBS95973_001306</name>
</gene>
<comment type="catalytic activity">
    <reaction evidence="7 8">
        <text>3-hydroxy-2-methylpropanoate + NAD(+) = 2-methyl-3-oxopropanoate + NADH + H(+)</text>
        <dbReference type="Rhea" id="RHEA:17681"/>
        <dbReference type="ChEBI" id="CHEBI:11805"/>
        <dbReference type="ChEBI" id="CHEBI:15378"/>
        <dbReference type="ChEBI" id="CHEBI:57540"/>
        <dbReference type="ChEBI" id="CHEBI:57700"/>
        <dbReference type="ChEBI" id="CHEBI:57945"/>
        <dbReference type="EC" id="1.1.1.31"/>
    </reaction>
</comment>
<dbReference type="InterPro" id="IPR011548">
    <property type="entry name" value="HIBADH"/>
</dbReference>
<proteinExistence type="inferred from homology"/>
<dbReference type="InterPro" id="IPR036291">
    <property type="entry name" value="NAD(P)-bd_dom_sf"/>
</dbReference>
<dbReference type="InterPro" id="IPR015815">
    <property type="entry name" value="HIBADH-related"/>
</dbReference>